<sequence length="347" mass="39705">MGVSLQKESQRQDIVSPGYLNVSQVEDRGSIRSGMATAAIKDDQVITNDEVKPVATQNMLQINYSSVTPVSLVNQDSGHNTNNDSTPSGKEKFEAAYYSPEMFNFFEIQLHQNDLLSTTAATASADSFVSFPLLPIELQRKIWFYALPPPDSNVWALAYVRFCDNYTKAAISIENVASSISRNALLFPYALQSVCRMAREIFLKHYSQFKFDGINKKIRHPEDEDGDDYREVTVIAKSGIWFDTEVDTLHLTNMYLLPIYTYDYKVSLDLTGLRSLIVDFISMQWVCDTEQDMEIFWTGLEDHCPILERLIIVLNPVRKFPRVQRAFDGTSPEYRFQDFNEAFIEQL</sequence>
<dbReference type="Proteomes" id="UP000297280">
    <property type="component" value="Unassembled WGS sequence"/>
</dbReference>
<dbReference type="Pfam" id="PF20150">
    <property type="entry name" value="2EXR"/>
    <property type="match status" value="1"/>
</dbReference>
<gene>
    <name evidence="2" type="ORF">BPOR_0616g00050</name>
</gene>
<dbReference type="PANTHER" id="PTHR35910:SF1">
    <property type="entry name" value="2EXR DOMAIN-CONTAINING PROTEIN"/>
    <property type="match status" value="1"/>
</dbReference>
<dbReference type="PANTHER" id="PTHR35910">
    <property type="entry name" value="2EXR DOMAIN-CONTAINING PROTEIN"/>
    <property type="match status" value="1"/>
</dbReference>
<dbReference type="AlphaFoldDB" id="A0A4Z1KDA2"/>
<keyword evidence="3" id="KW-1185">Reference proteome</keyword>
<accession>A0A4Z1KDA2</accession>
<evidence type="ECO:0000313" key="3">
    <source>
        <dbReference type="Proteomes" id="UP000297280"/>
    </source>
</evidence>
<dbReference type="InterPro" id="IPR045518">
    <property type="entry name" value="2EXR"/>
</dbReference>
<feature type="domain" description="2EXR" evidence="1">
    <location>
        <begin position="128"/>
        <end position="249"/>
    </location>
</feature>
<reference evidence="2 3" key="1">
    <citation type="submission" date="2017-12" db="EMBL/GenBank/DDBJ databases">
        <title>Comparative genomics of Botrytis spp.</title>
        <authorList>
            <person name="Valero-Jimenez C.A."/>
            <person name="Tapia P."/>
            <person name="Veloso J."/>
            <person name="Silva-Moreno E."/>
            <person name="Staats M."/>
            <person name="Valdes J.H."/>
            <person name="Van Kan J.A.L."/>
        </authorList>
    </citation>
    <scope>NUCLEOTIDE SEQUENCE [LARGE SCALE GENOMIC DNA]</scope>
    <source>
        <strain evidence="2 3">MUCL3349</strain>
    </source>
</reference>
<dbReference type="EMBL" id="PQXO01000615">
    <property type="protein sequence ID" value="TGO83630.1"/>
    <property type="molecule type" value="Genomic_DNA"/>
</dbReference>
<organism evidence="2 3">
    <name type="scientific">Botrytis porri</name>
    <dbReference type="NCBI Taxonomy" id="87229"/>
    <lineage>
        <taxon>Eukaryota</taxon>
        <taxon>Fungi</taxon>
        <taxon>Dikarya</taxon>
        <taxon>Ascomycota</taxon>
        <taxon>Pezizomycotina</taxon>
        <taxon>Leotiomycetes</taxon>
        <taxon>Helotiales</taxon>
        <taxon>Sclerotiniaceae</taxon>
        <taxon>Botrytis</taxon>
    </lineage>
</organism>
<comment type="caution">
    <text evidence="2">The sequence shown here is derived from an EMBL/GenBank/DDBJ whole genome shotgun (WGS) entry which is preliminary data.</text>
</comment>
<dbReference type="OrthoDB" id="3547784at2759"/>
<proteinExistence type="predicted"/>
<evidence type="ECO:0000259" key="1">
    <source>
        <dbReference type="Pfam" id="PF20150"/>
    </source>
</evidence>
<protein>
    <recommendedName>
        <fullName evidence="1">2EXR domain-containing protein</fullName>
    </recommendedName>
</protein>
<evidence type="ECO:0000313" key="2">
    <source>
        <dbReference type="EMBL" id="TGO83630.1"/>
    </source>
</evidence>
<name>A0A4Z1KDA2_9HELO</name>